<evidence type="ECO:0000313" key="3">
    <source>
        <dbReference type="Proteomes" id="UP001154312"/>
    </source>
</evidence>
<keyword evidence="2" id="KW-0378">Hydrolase</keyword>
<dbReference type="Proteomes" id="UP001154312">
    <property type="component" value="Unassembled WGS sequence"/>
</dbReference>
<accession>A0A9X4JT61</accession>
<protein>
    <submittedName>
        <fullName evidence="2">D-Ala-D-Ala carboxypeptidase family metallohydrolase</fullName>
    </submittedName>
</protein>
<keyword evidence="3" id="KW-1185">Reference proteome</keyword>
<organism evidence="2 3">
    <name type="scientific">Pelotomaculum isophthalicicum JI</name>
    <dbReference type="NCBI Taxonomy" id="947010"/>
    <lineage>
        <taxon>Bacteria</taxon>
        <taxon>Bacillati</taxon>
        <taxon>Bacillota</taxon>
        <taxon>Clostridia</taxon>
        <taxon>Eubacteriales</taxon>
        <taxon>Desulfotomaculaceae</taxon>
        <taxon>Pelotomaculum</taxon>
    </lineage>
</organism>
<evidence type="ECO:0000313" key="2">
    <source>
        <dbReference type="EMBL" id="MDF9408214.1"/>
    </source>
</evidence>
<proteinExistence type="predicted"/>
<sequence>MVLVHPELLRKLEALRNVVGAPVYITSGYRCADHNKACGGVENSYHTFGMAADIYSDEKNVYELAEIAENVGFDGIGIYPGQGFVHVDVRGYQARWEG</sequence>
<dbReference type="EMBL" id="JAKOAV010000011">
    <property type="protein sequence ID" value="MDF9408214.1"/>
    <property type="molecule type" value="Genomic_DNA"/>
</dbReference>
<dbReference type="InterPro" id="IPR013230">
    <property type="entry name" value="Peptidase_M15A_C"/>
</dbReference>
<comment type="caution">
    <text evidence="2">The sequence shown here is derived from an EMBL/GenBank/DDBJ whole genome shotgun (WGS) entry which is preliminary data.</text>
</comment>
<keyword evidence="2" id="KW-0121">Carboxypeptidase</keyword>
<name>A0A9X4JT61_9FIRM</name>
<gene>
    <name evidence="2" type="ORF">L7E55_07550</name>
</gene>
<reference evidence="2" key="1">
    <citation type="submission" date="2022-02" db="EMBL/GenBank/DDBJ databases">
        <authorList>
            <person name="Leng L."/>
        </authorList>
    </citation>
    <scope>NUCLEOTIDE SEQUENCE</scope>
    <source>
        <strain evidence="2">JI</strain>
    </source>
</reference>
<keyword evidence="2" id="KW-0645">Protease</keyword>
<dbReference type="Gene3D" id="3.30.1380.10">
    <property type="match status" value="1"/>
</dbReference>
<feature type="domain" description="Peptidase M15A C-terminal" evidence="1">
    <location>
        <begin position="6"/>
        <end position="88"/>
    </location>
</feature>
<dbReference type="GO" id="GO:0004180">
    <property type="term" value="F:carboxypeptidase activity"/>
    <property type="evidence" value="ECO:0007669"/>
    <property type="project" value="UniProtKB-KW"/>
</dbReference>
<dbReference type="Pfam" id="PF08291">
    <property type="entry name" value="Peptidase_M15_3"/>
    <property type="match status" value="1"/>
</dbReference>
<dbReference type="SUPFAM" id="SSF55166">
    <property type="entry name" value="Hedgehog/DD-peptidase"/>
    <property type="match status" value="1"/>
</dbReference>
<dbReference type="AlphaFoldDB" id="A0A9X4JT61"/>
<dbReference type="RefSeq" id="WP_277443509.1">
    <property type="nucleotide sequence ID" value="NZ_JAKOAV010000011.1"/>
</dbReference>
<dbReference type="InterPro" id="IPR009045">
    <property type="entry name" value="Zn_M74/Hedgehog-like"/>
</dbReference>
<evidence type="ECO:0000259" key="1">
    <source>
        <dbReference type="Pfam" id="PF08291"/>
    </source>
</evidence>